<gene>
    <name evidence="3" type="ORF">ES675_13800</name>
</gene>
<keyword evidence="1" id="KW-0472">Membrane</keyword>
<comment type="caution">
    <text evidence="3">The sequence shown here is derived from an EMBL/GenBank/DDBJ whole genome shotgun (WGS) entry which is preliminary data.</text>
</comment>
<organism evidence="3 4">
    <name type="scientific">Bizionia algoritergicola</name>
    <dbReference type="NCBI Taxonomy" id="291187"/>
    <lineage>
        <taxon>Bacteria</taxon>
        <taxon>Pseudomonadati</taxon>
        <taxon>Bacteroidota</taxon>
        <taxon>Flavobacteriia</taxon>
        <taxon>Flavobacteriales</taxon>
        <taxon>Flavobacteriaceae</taxon>
        <taxon>Bizionia</taxon>
    </lineage>
</organism>
<feature type="domain" description="Glycosyltransferase 2-like" evidence="2">
    <location>
        <begin position="8"/>
        <end position="142"/>
    </location>
</feature>
<dbReference type="CDD" id="cd00761">
    <property type="entry name" value="Glyco_tranf_GTA_type"/>
    <property type="match status" value="1"/>
</dbReference>
<dbReference type="PANTHER" id="PTHR22916:SF3">
    <property type="entry name" value="UDP-GLCNAC:BETAGAL BETA-1,3-N-ACETYLGLUCOSAMINYLTRANSFERASE-LIKE PROTEIN 1"/>
    <property type="match status" value="1"/>
</dbReference>
<evidence type="ECO:0000313" key="4">
    <source>
        <dbReference type="Proteomes" id="UP000324358"/>
    </source>
</evidence>
<dbReference type="Pfam" id="PF00535">
    <property type="entry name" value="Glycos_transf_2"/>
    <property type="match status" value="1"/>
</dbReference>
<dbReference type="PANTHER" id="PTHR22916">
    <property type="entry name" value="GLYCOSYLTRANSFERASE"/>
    <property type="match status" value="1"/>
</dbReference>
<keyword evidence="4" id="KW-1185">Reference proteome</keyword>
<accession>A0A5D0QR00</accession>
<dbReference type="EMBL" id="VSKL01000006">
    <property type="protein sequence ID" value="TYB71622.1"/>
    <property type="molecule type" value="Genomic_DNA"/>
</dbReference>
<dbReference type="OrthoDB" id="597270at2"/>
<dbReference type="SUPFAM" id="SSF53448">
    <property type="entry name" value="Nucleotide-diphospho-sugar transferases"/>
    <property type="match status" value="1"/>
</dbReference>
<dbReference type="GO" id="GO:0016758">
    <property type="term" value="F:hexosyltransferase activity"/>
    <property type="evidence" value="ECO:0007669"/>
    <property type="project" value="UniProtKB-ARBA"/>
</dbReference>
<proteinExistence type="predicted"/>
<keyword evidence="1" id="KW-1133">Transmembrane helix</keyword>
<protein>
    <submittedName>
        <fullName evidence="3">Glycosyltransferase family 2 protein</fullName>
    </submittedName>
</protein>
<dbReference type="Proteomes" id="UP000324358">
    <property type="component" value="Unassembled WGS sequence"/>
</dbReference>
<keyword evidence="1" id="KW-0812">Transmembrane</keyword>
<feature type="transmembrane region" description="Helical" evidence="1">
    <location>
        <begin position="290"/>
        <end position="307"/>
    </location>
</feature>
<name>A0A5D0QR00_9FLAO</name>
<evidence type="ECO:0000256" key="1">
    <source>
        <dbReference type="SAM" id="Phobius"/>
    </source>
</evidence>
<dbReference type="InterPro" id="IPR029044">
    <property type="entry name" value="Nucleotide-diphossugar_trans"/>
</dbReference>
<dbReference type="Gene3D" id="3.90.550.10">
    <property type="entry name" value="Spore Coat Polysaccharide Biosynthesis Protein SpsA, Chain A"/>
    <property type="match status" value="1"/>
</dbReference>
<dbReference type="RefSeq" id="WP_066250318.1">
    <property type="nucleotide sequence ID" value="NZ_VSKL01000006.1"/>
</dbReference>
<dbReference type="InterPro" id="IPR001173">
    <property type="entry name" value="Glyco_trans_2-like"/>
</dbReference>
<evidence type="ECO:0000313" key="3">
    <source>
        <dbReference type="EMBL" id="TYB71622.1"/>
    </source>
</evidence>
<dbReference type="AlphaFoldDB" id="A0A5D0QR00"/>
<evidence type="ECO:0000259" key="2">
    <source>
        <dbReference type="Pfam" id="PF00535"/>
    </source>
</evidence>
<sequence>MFVQPLVSIIIPTFNRAHLIGETLDSVLAQTYTHWECIVVDDGSTDGTQALVTNYIDKDSRFQFHKRPNSHLAGGNGARNYGFELSQGDYIQWFDSDDLMLPHFISLKVILFNNNIDFVVCEGALVNAELKKQMSLTIKVKEYIFKDYLFWNFQVITNSVLFKKSFLKGKLLFNENLTKGQETEFFSRLFYKIHEDSYAIAGQELFLYRYHEHSKTTQNETYIESYKASISYTYIQNLKRSIALHDLGLIRFNYEPLMRLYYEAYSFNDVKNRKYITKEMSRLFIDKPKYLDIIFLLNVMTIFRFNSYKLYVYLRKRQINF</sequence>
<keyword evidence="3" id="KW-0808">Transferase</keyword>
<reference evidence="3 4" key="1">
    <citation type="submission" date="2019-08" db="EMBL/GenBank/DDBJ databases">
        <title>Genomes of Antarctic Bizionia species.</title>
        <authorList>
            <person name="Bowman J.P."/>
        </authorList>
    </citation>
    <scope>NUCLEOTIDE SEQUENCE [LARGE SCALE GENOMIC DNA]</scope>
    <source>
        <strain evidence="3 4">APA-1</strain>
    </source>
</reference>